<evidence type="ECO:0000256" key="1">
    <source>
        <dbReference type="SAM" id="MobiDB-lite"/>
    </source>
</evidence>
<evidence type="ECO:0000256" key="2">
    <source>
        <dbReference type="SAM" id="Phobius"/>
    </source>
</evidence>
<organism evidence="3 4">
    <name type="scientific">Plectus sambesii</name>
    <dbReference type="NCBI Taxonomy" id="2011161"/>
    <lineage>
        <taxon>Eukaryota</taxon>
        <taxon>Metazoa</taxon>
        <taxon>Ecdysozoa</taxon>
        <taxon>Nematoda</taxon>
        <taxon>Chromadorea</taxon>
        <taxon>Plectida</taxon>
        <taxon>Plectina</taxon>
        <taxon>Plectoidea</taxon>
        <taxon>Plectidae</taxon>
        <taxon>Plectus</taxon>
    </lineage>
</organism>
<feature type="region of interest" description="Disordered" evidence="1">
    <location>
        <begin position="1"/>
        <end position="29"/>
    </location>
</feature>
<reference evidence="4" key="1">
    <citation type="submission" date="2022-11" db="UniProtKB">
        <authorList>
            <consortium name="WormBaseParasite"/>
        </authorList>
    </citation>
    <scope>IDENTIFICATION</scope>
</reference>
<dbReference type="AlphaFoldDB" id="A0A914V6L4"/>
<feature type="region of interest" description="Disordered" evidence="1">
    <location>
        <begin position="81"/>
        <end position="100"/>
    </location>
</feature>
<keyword evidence="2" id="KW-0472">Membrane</keyword>
<sequence length="100" mass="10769">MRVDAAGPLAARSPPAPMPSEAHKEELHRNAFPFHSSTPFGASIIVRVGGIILFCPLIKGEKDTARMNMFRGQRVPRPDAAIANDNDRAVNYTSGGGRTL</sequence>
<dbReference type="WBParaSite" id="PSAMB.scaffold15957size1439.g36728.t1">
    <property type="protein sequence ID" value="PSAMB.scaffold15957size1439.g36728.t1"/>
    <property type="gene ID" value="PSAMB.scaffold15957size1439.g36728"/>
</dbReference>
<evidence type="ECO:0000313" key="4">
    <source>
        <dbReference type="WBParaSite" id="PSAMB.scaffold15957size1439.g36728.t1"/>
    </source>
</evidence>
<keyword evidence="2" id="KW-0812">Transmembrane</keyword>
<keyword evidence="2" id="KW-1133">Transmembrane helix</keyword>
<proteinExistence type="predicted"/>
<protein>
    <submittedName>
        <fullName evidence="4">Uncharacterized protein</fullName>
    </submittedName>
</protein>
<keyword evidence="3" id="KW-1185">Reference proteome</keyword>
<feature type="transmembrane region" description="Helical" evidence="2">
    <location>
        <begin position="40"/>
        <end position="58"/>
    </location>
</feature>
<evidence type="ECO:0000313" key="3">
    <source>
        <dbReference type="Proteomes" id="UP000887566"/>
    </source>
</evidence>
<dbReference type="Proteomes" id="UP000887566">
    <property type="component" value="Unplaced"/>
</dbReference>
<name>A0A914V6L4_9BILA</name>
<accession>A0A914V6L4</accession>